<name>A0ACC6M673_9BACI</name>
<keyword evidence="2" id="KW-1185">Reference proteome</keyword>
<dbReference type="Proteomes" id="UP001277972">
    <property type="component" value="Unassembled WGS sequence"/>
</dbReference>
<sequence>MFKKIYLFAIFNFIIVALVGCGQGEPIESADQYVEQVDQLFVPDDVKIIGLGEATHGNAEFQHLKQDVFEALIHNENVQVFVLEADFGSGQTVNQFILQGKGTAHKVVKALNYDIYNTEQMVAFVQWMHDYNESASDDQKIYFYGNDMQRYDQSKKGLLNYYEMVEEELAAEYEALLEGASNDRMRELTDDELSNLNEIIEEIMADLQRNREEYIRLTQEEEYELASQYAKVMHQRTTLFLNEDRYTHLRDQYLAENLEWIADYEQARGHDKVLMSGHNGHIEKTSATATDSKSMGSYLNEQYGSQYYAIGTDIINSEFQSKKGNTDEREIFTVTNHNELVDAFSEVEQNIFFVDFEQASQSGALQTILSNEQKMTNIGDQFSSWYKLLKMFYTIKMTPIKAYDGIIIVKEATPTEEIS</sequence>
<evidence type="ECO:0000313" key="1">
    <source>
        <dbReference type="EMBL" id="MDX8046483.1"/>
    </source>
</evidence>
<accession>A0ACC6M673</accession>
<organism evidence="1 2">
    <name type="scientific">Gracilibacillus pellucidus</name>
    <dbReference type="NCBI Taxonomy" id="3095368"/>
    <lineage>
        <taxon>Bacteria</taxon>
        <taxon>Bacillati</taxon>
        <taxon>Bacillota</taxon>
        <taxon>Bacilli</taxon>
        <taxon>Bacillales</taxon>
        <taxon>Bacillaceae</taxon>
        <taxon>Gracilibacillus</taxon>
    </lineage>
</organism>
<comment type="caution">
    <text evidence="1">The sequence shown here is derived from an EMBL/GenBank/DDBJ whole genome shotgun (WGS) entry which is preliminary data.</text>
</comment>
<reference evidence="1" key="1">
    <citation type="submission" date="2023-11" db="EMBL/GenBank/DDBJ databases">
        <title>Gracilibacillus pellucida a moderately halophilic bacterium isolated from saline soil in Xinjiang province.</title>
        <authorList>
            <person name="Zhang Z."/>
            <person name="Tan F."/>
            <person name="Wang Y."/>
            <person name="Xia M."/>
        </authorList>
    </citation>
    <scope>NUCLEOTIDE SEQUENCE</scope>
    <source>
        <strain evidence="1">S3-1-1</strain>
    </source>
</reference>
<proteinExistence type="predicted"/>
<evidence type="ECO:0000313" key="2">
    <source>
        <dbReference type="Proteomes" id="UP001277972"/>
    </source>
</evidence>
<protein>
    <submittedName>
        <fullName evidence="1">Erythromycin esterase family protein</fullName>
    </submittedName>
</protein>
<gene>
    <name evidence="1" type="ORF">SH601_10860</name>
</gene>
<dbReference type="EMBL" id="JAWZSR010000005">
    <property type="protein sequence ID" value="MDX8046483.1"/>
    <property type="molecule type" value="Genomic_DNA"/>
</dbReference>